<dbReference type="InterPro" id="IPR001660">
    <property type="entry name" value="SAM"/>
</dbReference>
<proteinExistence type="predicted"/>
<keyword evidence="4" id="KW-1185">Reference proteome</keyword>
<gene>
    <name evidence="3" type="ORF">ACHHYP_15243</name>
</gene>
<evidence type="ECO:0000259" key="2">
    <source>
        <dbReference type="PROSITE" id="PS50105"/>
    </source>
</evidence>
<comment type="caution">
    <text evidence="3">The sequence shown here is derived from an EMBL/GenBank/DDBJ whole genome shotgun (WGS) entry which is preliminary data.</text>
</comment>
<dbReference type="AlphaFoldDB" id="A0A1V9YBB3"/>
<feature type="coiled-coil region" evidence="1">
    <location>
        <begin position="252"/>
        <end position="309"/>
    </location>
</feature>
<dbReference type="InterPro" id="IPR013761">
    <property type="entry name" value="SAM/pointed_sf"/>
</dbReference>
<dbReference type="CDD" id="cd09487">
    <property type="entry name" value="SAM_superfamily"/>
    <property type="match status" value="1"/>
</dbReference>
<dbReference type="EMBL" id="JNBR01002405">
    <property type="protein sequence ID" value="OQR83023.1"/>
    <property type="molecule type" value="Genomic_DNA"/>
</dbReference>
<dbReference type="OrthoDB" id="71338at2759"/>
<dbReference type="SMART" id="SM00454">
    <property type="entry name" value="SAM"/>
    <property type="match status" value="1"/>
</dbReference>
<accession>A0A1V9YBB3</accession>
<dbReference type="Gene3D" id="1.10.150.50">
    <property type="entry name" value="Transcription Factor, Ets-1"/>
    <property type="match status" value="1"/>
</dbReference>
<sequence>MAHTPGRPQTGPSVIYASQGSTAPQMALERDIVHMIIERETCLEALLQVTPHFRNPHSKVRPWKVIQNLTLQYRRASVEVTEGIAKWRALIGVPRQGFIWKHANYLHKMTTDAAFATSVPEMFRDFSFSLADNPFLAPFSLRHEIFRLDDAAMLAKARLVCSEIGGVDIDRICAASKLLIAEGVLLPLELPATVAPVTTPALPPVRKTSPRPAVIENQELPQELPSIPEFPLNHEPAALAPHDKLLLMKVHLDHAKAKLQSLEADRTDLTARMADVAAKIENTTLPSKLRLLQNSLGALNNSLKALSGEIFQRRNELTRQQAAYRLQASKTKRPRPHISIELDYVVAEDQRARDELVAELQNTAPAQQAPSTLEYMNESQVYEFIKELGLQTCAEKLRNMGIDGPLLAVSTDQDLQELGIEVRLQRVKILREVEKRLKDAR</sequence>
<reference evidence="3 4" key="1">
    <citation type="journal article" date="2014" name="Genome Biol. Evol.">
        <title>The secreted proteins of Achlya hypogyna and Thraustotheca clavata identify the ancestral oomycete secretome and reveal gene acquisitions by horizontal gene transfer.</title>
        <authorList>
            <person name="Misner I."/>
            <person name="Blouin N."/>
            <person name="Leonard G."/>
            <person name="Richards T.A."/>
            <person name="Lane C.E."/>
        </authorList>
    </citation>
    <scope>NUCLEOTIDE SEQUENCE [LARGE SCALE GENOMIC DNA]</scope>
    <source>
        <strain evidence="3 4">ATCC 48635</strain>
    </source>
</reference>
<dbReference type="STRING" id="1202772.A0A1V9YBB3"/>
<organism evidence="3 4">
    <name type="scientific">Achlya hypogyna</name>
    <name type="common">Oomycete</name>
    <name type="synonym">Protoachlya hypogyna</name>
    <dbReference type="NCBI Taxonomy" id="1202772"/>
    <lineage>
        <taxon>Eukaryota</taxon>
        <taxon>Sar</taxon>
        <taxon>Stramenopiles</taxon>
        <taxon>Oomycota</taxon>
        <taxon>Saprolegniomycetes</taxon>
        <taxon>Saprolegniales</taxon>
        <taxon>Achlyaceae</taxon>
        <taxon>Achlya</taxon>
    </lineage>
</organism>
<dbReference type="Proteomes" id="UP000243579">
    <property type="component" value="Unassembled WGS sequence"/>
</dbReference>
<dbReference type="Pfam" id="PF07647">
    <property type="entry name" value="SAM_2"/>
    <property type="match status" value="1"/>
</dbReference>
<protein>
    <recommendedName>
        <fullName evidence="2">SAM domain-containing protein</fullName>
    </recommendedName>
</protein>
<name>A0A1V9YBB3_ACHHY</name>
<feature type="domain" description="SAM" evidence="2">
    <location>
        <begin position="376"/>
        <end position="439"/>
    </location>
</feature>
<evidence type="ECO:0000313" key="3">
    <source>
        <dbReference type="EMBL" id="OQR83023.1"/>
    </source>
</evidence>
<dbReference type="PROSITE" id="PS50105">
    <property type="entry name" value="SAM_DOMAIN"/>
    <property type="match status" value="1"/>
</dbReference>
<evidence type="ECO:0000256" key="1">
    <source>
        <dbReference type="SAM" id="Coils"/>
    </source>
</evidence>
<dbReference type="SUPFAM" id="SSF47769">
    <property type="entry name" value="SAM/Pointed domain"/>
    <property type="match status" value="1"/>
</dbReference>
<keyword evidence="1" id="KW-0175">Coiled coil</keyword>
<evidence type="ECO:0000313" key="4">
    <source>
        <dbReference type="Proteomes" id="UP000243579"/>
    </source>
</evidence>